<keyword evidence="3" id="KW-1185">Reference proteome</keyword>
<reference evidence="2 3" key="1">
    <citation type="submission" date="2019-05" db="EMBL/GenBank/DDBJ databases">
        <title>Another draft genome of Portunus trituberculatus and its Hox gene families provides insights of decapod evolution.</title>
        <authorList>
            <person name="Jeong J.-H."/>
            <person name="Song I."/>
            <person name="Kim S."/>
            <person name="Choi T."/>
            <person name="Kim D."/>
            <person name="Ryu S."/>
            <person name="Kim W."/>
        </authorList>
    </citation>
    <scope>NUCLEOTIDE SEQUENCE [LARGE SCALE GENOMIC DNA]</scope>
    <source>
        <tissue evidence="2">Muscle</tissue>
    </source>
</reference>
<protein>
    <submittedName>
        <fullName evidence="2">Uncharacterized protein</fullName>
    </submittedName>
</protein>
<name>A0A5B7HQC0_PORTR</name>
<evidence type="ECO:0000256" key="1">
    <source>
        <dbReference type="SAM" id="MobiDB-lite"/>
    </source>
</evidence>
<feature type="compositionally biased region" description="Polar residues" evidence="1">
    <location>
        <begin position="1"/>
        <end position="14"/>
    </location>
</feature>
<evidence type="ECO:0000313" key="2">
    <source>
        <dbReference type="EMBL" id="MPC71919.1"/>
    </source>
</evidence>
<proteinExistence type="predicted"/>
<organism evidence="2 3">
    <name type="scientific">Portunus trituberculatus</name>
    <name type="common">Swimming crab</name>
    <name type="synonym">Neptunus trituberculatus</name>
    <dbReference type="NCBI Taxonomy" id="210409"/>
    <lineage>
        <taxon>Eukaryota</taxon>
        <taxon>Metazoa</taxon>
        <taxon>Ecdysozoa</taxon>
        <taxon>Arthropoda</taxon>
        <taxon>Crustacea</taxon>
        <taxon>Multicrustacea</taxon>
        <taxon>Malacostraca</taxon>
        <taxon>Eumalacostraca</taxon>
        <taxon>Eucarida</taxon>
        <taxon>Decapoda</taxon>
        <taxon>Pleocyemata</taxon>
        <taxon>Brachyura</taxon>
        <taxon>Eubrachyura</taxon>
        <taxon>Portunoidea</taxon>
        <taxon>Portunidae</taxon>
        <taxon>Portuninae</taxon>
        <taxon>Portunus</taxon>
    </lineage>
</organism>
<comment type="caution">
    <text evidence="2">The sequence shown here is derived from an EMBL/GenBank/DDBJ whole genome shotgun (WGS) entry which is preliminary data.</text>
</comment>
<feature type="region of interest" description="Disordered" evidence="1">
    <location>
        <begin position="1"/>
        <end position="47"/>
    </location>
</feature>
<gene>
    <name evidence="2" type="ORF">E2C01_066211</name>
</gene>
<evidence type="ECO:0000313" key="3">
    <source>
        <dbReference type="Proteomes" id="UP000324222"/>
    </source>
</evidence>
<dbReference type="EMBL" id="VSRR010033771">
    <property type="protein sequence ID" value="MPC71919.1"/>
    <property type="molecule type" value="Genomic_DNA"/>
</dbReference>
<accession>A0A5B7HQC0</accession>
<dbReference type="AlphaFoldDB" id="A0A5B7HQC0"/>
<dbReference type="Proteomes" id="UP000324222">
    <property type="component" value="Unassembled WGS sequence"/>
</dbReference>
<sequence length="90" mass="10022">MFENISHGSATQVEEINPPPGHGSMRGADLLTQPDHDLHTISPCGRVPKNQRLGSGLLTPYTYLYVSTRTHHQYPKREEAHGDMGFLINV</sequence>